<protein>
    <recommendedName>
        <fullName evidence="5">Glycosyltransferase RgtA/B/C/D-like domain-containing protein</fullName>
    </recommendedName>
</protein>
<dbReference type="RefSeq" id="WP_013159326.1">
    <property type="nucleotide sequence ID" value="NC_014212.1"/>
</dbReference>
<dbReference type="OrthoDB" id="33901at2"/>
<feature type="transmembrane region" description="Helical" evidence="2">
    <location>
        <begin position="344"/>
        <end position="365"/>
    </location>
</feature>
<gene>
    <name evidence="3" type="ordered locus">Mesil_2954</name>
</gene>
<feature type="region of interest" description="Disordered" evidence="1">
    <location>
        <begin position="1"/>
        <end position="20"/>
    </location>
</feature>
<dbReference type="eggNOG" id="ENOG502Z8K3">
    <property type="taxonomic scope" value="Bacteria"/>
</dbReference>
<reference evidence="3 4" key="1">
    <citation type="journal article" date="2010" name="Stand. Genomic Sci.">
        <title>Complete genome sequence of Meiothermus silvanus type strain (VI-R2).</title>
        <authorList>
            <person name="Sikorski J."/>
            <person name="Tindall B.J."/>
            <person name="Lowry S."/>
            <person name="Lucas S."/>
            <person name="Nolan M."/>
            <person name="Copeland A."/>
            <person name="Glavina Del Rio T."/>
            <person name="Tice H."/>
            <person name="Cheng J.F."/>
            <person name="Han C."/>
            <person name="Pitluck S."/>
            <person name="Liolios K."/>
            <person name="Ivanova N."/>
            <person name="Mavromatis K."/>
            <person name="Mikhailova N."/>
            <person name="Pati A."/>
            <person name="Goodwin L."/>
            <person name="Chen A."/>
            <person name="Palaniappan K."/>
            <person name="Land M."/>
            <person name="Hauser L."/>
            <person name="Chang Y.J."/>
            <person name="Jeffries C.D."/>
            <person name="Rohde M."/>
            <person name="Goker M."/>
            <person name="Woyke T."/>
            <person name="Bristow J."/>
            <person name="Eisen J.A."/>
            <person name="Markowitz V."/>
            <person name="Hugenholtz P."/>
            <person name="Kyrpides N.C."/>
            <person name="Klenk H.P."/>
            <person name="Lapidus A."/>
        </authorList>
    </citation>
    <scope>NUCLEOTIDE SEQUENCE [LARGE SCALE GENOMIC DNA]</scope>
    <source>
        <strain evidence="4">ATCC 700542 / DSM 9946 / VI-R2</strain>
    </source>
</reference>
<sequence length="538" mass="60007">MTPSRRDIQPAQPSAKARPHPLQESQLSAFWLIAAVGLCFGLYFVLRYGGRWGEIDGVAFAGIIARMQLEGRIDYAGAYPHGYAYATWVNMLSYFTGRPIGELMQVYTPILGNVFLGIFGFAAFRRWLGSDRLGLIAASTLFLVPELVFTVSRGNHEKVTVALTLLASLSLLKGFMEAQARNWGLFAAWVAVYYLVTFSLATLNVFFGSSFIVASTVALVFALLFLGMRRHPLSQLRPAAQRLALRVGASWLLVLLVMWYIYPIAGQNLEVLKTALAKLGALALSFTPESNPYESTATDWASPWVYKLLSSFRWILFLGSFAAWLMLLVPTLRTPERASIPRVFLLALYGGFGLQLSAAIPIDLVGLEAGSNLQVRMYTYFAVFAAPLFTLGLSRLLGSSPWRWQAAGAAAVILAVLSLLKATLDPLVSNRWMHYSAGEIEAIHTWSERERESVLWVGPETRLYDAYYMEYNFGPSNLNDLDVARRNPFTFHTLNSSLKQANSIAWGFPRSTWLLGDQVYDNGEAQIYHRSPQTPFQR</sequence>
<feature type="transmembrane region" description="Helical" evidence="2">
    <location>
        <begin position="312"/>
        <end position="332"/>
    </location>
</feature>
<accession>D7BDH4</accession>
<evidence type="ECO:0008006" key="5">
    <source>
        <dbReference type="Google" id="ProtNLM"/>
    </source>
</evidence>
<dbReference type="HOGENOM" id="CLU_506050_0_0_0"/>
<evidence type="ECO:0000313" key="4">
    <source>
        <dbReference type="Proteomes" id="UP000001916"/>
    </source>
</evidence>
<feature type="transmembrane region" description="Helical" evidence="2">
    <location>
        <begin position="404"/>
        <end position="424"/>
    </location>
</feature>
<dbReference type="STRING" id="526227.Mesil_2954"/>
<feature type="transmembrane region" description="Helical" evidence="2">
    <location>
        <begin position="243"/>
        <end position="262"/>
    </location>
</feature>
<dbReference type="EMBL" id="CP002042">
    <property type="protein sequence ID" value="ADH64794.1"/>
    <property type="molecule type" value="Genomic_DNA"/>
</dbReference>
<feature type="transmembrane region" description="Helical" evidence="2">
    <location>
        <begin position="27"/>
        <end position="46"/>
    </location>
</feature>
<keyword evidence="2" id="KW-0812">Transmembrane</keyword>
<keyword evidence="2" id="KW-0472">Membrane</keyword>
<dbReference type="KEGG" id="msv:Mesil_2954"/>
<feature type="transmembrane region" description="Helical" evidence="2">
    <location>
        <begin position="183"/>
        <end position="201"/>
    </location>
</feature>
<evidence type="ECO:0000256" key="1">
    <source>
        <dbReference type="SAM" id="MobiDB-lite"/>
    </source>
</evidence>
<feature type="transmembrane region" description="Helical" evidence="2">
    <location>
        <begin position="133"/>
        <end position="152"/>
    </location>
</feature>
<dbReference type="AlphaFoldDB" id="D7BDH4"/>
<dbReference type="Proteomes" id="UP000001916">
    <property type="component" value="Chromosome"/>
</dbReference>
<organism evidence="3 4">
    <name type="scientific">Allomeiothermus silvanus (strain ATCC 700542 / DSM 9946 / NBRC 106475 / NCIMB 13440 / VI-R2)</name>
    <name type="common">Thermus silvanus</name>
    <dbReference type="NCBI Taxonomy" id="526227"/>
    <lineage>
        <taxon>Bacteria</taxon>
        <taxon>Thermotogati</taxon>
        <taxon>Deinococcota</taxon>
        <taxon>Deinococci</taxon>
        <taxon>Thermales</taxon>
        <taxon>Thermaceae</taxon>
        <taxon>Allomeiothermus</taxon>
    </lineage>
</organism>
<keyword evidence="4" id="KW-1185">Reference proteome</keyword>
<evidence type="ECO:0000313" key="3">
    <source>
        <dbReference type="EMBL" id="ADH64794.1"/>
    </source>
</evidence>
<feature type="transmembrane region" description="Helical" evidence="2">
    <location>
        <begin position="207"/>
        <end position="227"/>
    </location>
</feature>
<name>D7BDH4_ALLS1</name>
<evidence type="ECO:0000256" key="2">
    <source>
        <dbReference type="SAM" id="Phobius"/>
    </source>
</evidence>
<keyword evidence="2" id="KW-1133">Transmembrane helix</keyword>
<feature type="transmembrane region" description="Helical" evidence="2">
    <location>
        <begin position="106"/>
        <end position="124"/>
    </location>
</feature>
<feature type="transmembrane region" description="Helical" evidence="2">
    <location>
        <begin position="158"/>
        <end position="176"/>
    </location>
</feature>
<proteinExistence type="predicted"/>
<feature type="transmembrane region" description="Helical" evidence="2">
    <location>
        <begin position="377"/>
        <end position="397"/>
    </location>
</feature>